<dbReference type="GO" id="GO:0051731">
    <property type="term" value="F:polynucleotide 5'-hydroxyl-kinase activity"/>
    <property type="evidence" value="ECO:0007669"/>
    <property type="project" value="InterPro"/>
</dbReference>
<dbReference type="GeneID" id="8291895"/>
<dbReference type="GO" id="GO:0005634">
    <property type="term" value="C:nucleus"/>
    <property type="evidence" value="ECO:0007669"/>
    <property type="project" value="TreeGrafter"/>
</dbReference>
<dbReference type="GO" id="GO:0005524">
    <property type="term" value="F:ATP binding"/>
    <property type="evidence" value="ECO:0007669"/>
    <property type="project" value="UniProtKB-KW"/>
</dbReference>
<dbReference type="InterPro" id="IPR027417">
    <property type="entry name" value="P-loop_NTPase"/>
</dbReference>
<evidence type="ECO:0000313" key="10">
    <source>
        <dbReference type="EMBL" id="CAR23305.1"/>
    </source>
</evidence>
<dbReference type="AlphaFoldDB" id="C5DHP4"/>
<dbReference type="RefSeq" id="XP_002553742.1">
    <property type="nucleotide sequence ID" value="XM_002553696.1"/>
</dbReference>
<dbReference type="InterPro" id="IPR045116">
    <property type="entry name" value="Clp1/Grc3"/>
</dbReference>
<dbReference type="Gene3D" id="3.40.50.300">
    <property type="entry name" value="P-loop containing nucleotide triphosphate hydrolases"/>
    <property type="match status" value="1"/>
</dbReference>
<evidence type="ECO:0000259" key="9">
    <source>
        <dbReference type="Pfam" id="PF16575"/>
    </source>
</evidence>
<dbReference type="Pfam" id="PF16575">
    <property type="entry name" value="CLP1_P"/>
    <property type="match status" value="1"/>
</dbReference>
<evidence type="ECO:0000256" key="1">
    <source>
        <dbReference type="ARBA" id="ARBA00011003"/>
    </source>
</evidence>
<feature type="region of interest" description="Disordered" evidence="8">
    <location>
        <begin position="1"/>
        <end position="52"/>
    </location>
</feature>
<dbReference type="STRING" id="559295.C5DHP4"/>
<evidence type="ECO:0000256" key="8">
    <source>
        <dbReference type="SAM" id="MobiDB-lite"/>
    </source>
</evidence>
<organism evidence="10 11">
    <name type="scientific">Lachancea thermotolerans (strain ATCC 56472 / CBS 6340 / NRRL Y-8284)</name>
    <name type="common">Yeast</name>
    <name type="synonym">Kluyveromyces thermotolerans</name>
    <dbReference type="NCBI Taxonomy" id="559295"/>
    <lineage>
        <taxon>Eukaryota</taxon>
        <taxon>Fungi</taxon>
        <taxon>Dikarya</taxon>
        <taxon>Ascomycota</taxon>
        <taxon>Saccharomycotina</taxon>
        <taxon>Saccharomycetes</taxon>
        <taxon>Saccharomycetales</taxon>
        <taxon>Saccharomycetaceae</taxon>
        <taxon>Lachancea</taxon>
    </lineage>
</organism>
<evidence type="ECO:0000256" key="2">
    <source>
        <dbReference type="ARBA" id="ARBA00018706"/>
    </source>
</evidence>
<accession>C5DHP4</accession>
<dbReference type="GO" id="GO:0000448">
    <property type="term" value="P:cleavage in ITS2 between 5.8S rRNA and LSU-rRNA of tricistronic rRNA transcript (SSU-rRNA, 5.8S rRNA, LSU-rRNA)"/>
    <property type="evidence" value="ECO:0007669"/>
    <property type="project" value="TreeGrafter"/>
</dbReference>
<keyword evidence="11" id="KW-1185">Reference proteome</keyword>
<dbReference type="OMA" id="EHVWKVR"/>
<proteinExistence type="inferred from homology"/>
<dbReference type="HOGENOM" id="CLU_010345_1_1_1"/>
<evidence type="ECO:0000256" key="6">
    <source>
        <dbReference type="ARBA" id="ARBA00022777"/>
    </source>
</evidence>
<dbReference type="FunCoup" id="C5DHP4">
    <property type="interactions" value="162"/>
</dbReference>
<reference evidence="10 11" key="1">
    <citation type="journal article" date="2009" name="Genome Res.">
        <title>Comparative genomics of protoploid Saccharomycetaceae.</title>
        <authorList>
            <consortium name="The Genolevures Consortium"/>
            <person name="Souciet J.-L."/>
            <person name="Dujon B."/>
            <person name="Gaillardin C."/>
            <person name="Johnston M."/>
            <person name="Baret P.V."/>
            <person name="Cliften P."/>
            <person name="Sherman D.J."/>
            <person name="Weissenbach J."/>
            <person name="Westhof E."/>
            <person name="Wincker P."/>
            <person name="Jubin C."/>
            <person name="Poulain J."/>
            <person name="Barbe V."/>
            <person name="Segurens B."/>
            <person name="Artiguenave F."/>
            <person name="Anthouard V."/>
            <person name="Vacherie B."/>
            <person name="Val M.-E."/>
            <person name="Fulton R.S."/>
            <person name="Minx P."/>
            <person name="Wilson R."/>
            <person name="Durrens P."/>
            <person name="Jean G."/>
            <person name="Marck C."/>
            <person name="Martin T."/>
            <person name="Nikolski M."/>
            <person name="Rolland T."/>
            <person name="Seret M.-L."/>
            <person name="Casaregola S."/>
            <person name="Despons L."/>
            <person name="Fairhead C."/>
            <person name="Fischer G."/>
            <person name="Lafontaine I."/>
            <person name="Leh V."/>
            <person name="Lemaire M."/>
            <person name="de Montigny J."/>
            <person name="Neuveglise C."/>
            <person name="Thierry A."/>
            <person name="Blanc-Lenfle I."/>
            <person name="Bleykasten C."/>
            <person name="Diffels J."/>
            <person name="Fritsch E."/>
            <person name="Frangeul L."/>
            <person name="Goeffon A."/>
            <person name="Jauniaux N."/>
            <person name="Kachouri-Lafond R."/>
            <person name="Payen C."/>
            <person name="Potier S."/>
            <person name="Pribylova L."/>
            <person name="Ozanne C."/>
            <person name="Richard G.-F."/>
            <person name="Sacerdot C."/>
            <person name="Straub M.-L."/>
            <person name="Talla E."/>
        </authorList>
    </citation>
    <scope>NUCLEOTIDE SEQUENCE [LARGE SCALE GENOMIC DNA]</scope>
    <source>
        <strain evidence="11">ATCC 56472 / CBS 6340 / NRRL Y-8284</strain>
    </source>
</reference>
<dbReference type="PANTHER" id="PTHR12755">
    <property type="entry name" value="CLEAVAGE/POLYADENYLATION FACTOR IA SUBUNIT CLP1P"/>
    <property type="match status" value="1"/>
</dbReference>
<feature type="compositionally biased region" description="Polar residues" evidence="8">
    <location>
        <begin position="1"/>
        <end position="10"/>
    </location>
</feature>
<keyword evidence="4" id="KW-0808">Transferase</keyword>
<keyword evidence="5" id="KW-0547">Nucleotide-binding</keyword>
<dbReference type="SUPFAM" id="SSF52540">
    <property type="entry name" value="P-loop containing nucleoside triphosphate hydrolases"/>
    <property type="match status" value="1"/>
</dbReference>
<sequence length="637" mass="71781">MVNGVQSTFGPSYDKNDDDDSSDASSITATLNDEALPSAGSDSEYFEDEEHDEVNGGIENGYKWETFKAVSGVNYFPLNDGAGTVLIGLKQGQEVMISGSYRLQIAKGGIKYNDIHYNASWRSISIWHPTCSSMSPILSSYYADWNERTFIPVEASKTSLKHEDFECILKVSSRCSGLLKIAELNPAFKDLWIPQDYRPEEGVFAKPSFCVISKDTVRDTTNIAALKISERWHTSLSDLTLFHKNSPHDMRVVVLGGKNSGKSTFLRLLAQRLLHTGRQEDDFLYFLDIDPGQSEFSRPDCISLSKLGSNFELGNHLGQAEAEQVLEYYVGTSSPHVFPTKYLSDVSRLIDSFSEENSMGSALLNVPGWIKGFGVQIMNDVINRFKPTHVVFIDSNSRSEAFLNELQIESTFSTPQREEYEPCIYKIDGYHGSPTSGIHSRLHAPHLRLFRLLAHFHKVENTRSLISYDFTPLVRRAPLQVSFSPGPIKAFDIVDFNDAVSDEVFKDIMDGSIVGMFCFEGECETHKDGKFPILKRECLEESFVSLGLIHSVDTENSCINIYIPESTVGSVRGRKNSTWLIRRCKTATPICELFPSSKELSTFKSSGLPFLSFHKQAKYEFIWKVRRNILRRGHQNR</sequence>
<gene>
    <name evidence="10" type="ordered locus">KLTH0E05984g</name>
</gene>
<dbReference type="InParanoid" id="C5DHP4"/>
<evidence type="ECO:0000256" key="5">
    <source>
        <dbReference type="ARBA" id="ARBA00022741"/>
    </source>
</evidence>
<dbReference type="KEGG" id="lth:KLTH0E05984g"/>
<comment type="similarity">
    <text evidence="1">Belongs to the Clp1 family. NOL9/GRC3 subfamily.</text>
</comment>
<dbReference type="InterPro" id="IPR032319">
    <property type="entry name" value="CLP1_P"/>
</dbReference>
<dbReference type="PANTHER" id="PTHR12755:SF3">
    <property type="entry name" value="POLYNUCLEOTIDE 5'-HYDROXYL-KINASE NOL9"/>
    <property type="match status" value="1"/>
</dbReference>
<evidence type="ECO:0000256" key="3">
    <source>
        <dbReference type="ARBA" id="ARBA00019824"/>
    </source>
</evidence>
<dbReference type="OrthoDB" id="4054781at2759"/>
<feature type="domain" description="Clp1 P-loop" evidence="9">
    <location>
        <begin position="256"/>
        <end position="407"/>
    </location>
</feature>
<protein>
    <recommendedName>
        <fullName evidence="3">Polynucleotide 5'-hydroxyl-kinase GRC3</fullName>
    </recommendedName>
    <alternativeName>
        <fullName evidence="2">Polynucleotide 5'-hydroxyl-kinase grc3</fullName>
    </alternativeName>
</protein>
<evidence type="ECO:0000256" key="7">
    <source>
        <dbReference type="ARBA" id="ARBA00022840"/>
    </source>
</evidence>
<dbReference type="EMBL" id="CU928169">
    <property type="protein sequence ID" value="CAR23305.1"/>
    <property type="molecule type" value="Genomic_DNA"/>
</dbReference>
<keyword evidence="6" id="KW-0418">Kinase</keyword>
<evidence type="ECO:0000313" key="11">
    <source>
        <dbReference type="Proteomes" id="UP000002036"/>
    </source>
</evidence>
<dbReference type="Proteomes" id="UP000002036">
    <property type="component" value="Chromosome E"/>
</dbReference>
<name>C5DHP4_LACTC</name>
<keyword evidence="7" id="KW-0067">ATP-binding</keyword>
<evidence type="ECO:0000256" key="4">
    <source>
        <dbReference type="ARBA" id="ARBA00022679"/>
    </source>
</evidence>
<dbReference type="eggNOG" id="KOG2750">
    <property type="taxonomic scope" value="Eukaryota"/>
</dbReference>